<reference evidence="1 2" key="1">
    <citation type="submission" date="2018-06" db="EMBL/GenBank/DDBJ databases">
        <title>Genomic Encyclopedia of Type Strains, Phase IV (KMG-IV): sequencing the most valuable type-strain genomes for metagenomic binning, comparative biology and taxonomic classification.</title>
        <authorList>
            <person name="Goeker M."/>
        </authorList>
    </citation>
    <scope>NUCLEOTIDE SEQUENCE [LARGE SCALE GENOMIC DNA]</scope>
    <source>
        <strain evidence="1 2">DSM 25619</strain>
    </source>
</reference>
<organism evidence="1 2">
    <name type="scientific">Pseudochrobactrum asaccharolyticum</name>
    <dbReference type="NCBI Taxonomy" id="354351"/>
    <lineage>
        <taxon>Bacteria</taxon>
        <taxon>Pseudomonadati</taxon>
        <taxon>Pseudomonadota</taxon>
        <taxon>Alphaproteobacteria</taxon>
        <taxon>Hyphomicrobiales</taxon>
        <taxon>Brucellaceae</taxon>
        <taxon>Pseudochrobactrum</taxon>
    </lineage>
</organism>
<gene>
    <name evidence="1" type="ORF">DFR47_108161</name>
</gene>
<sequence length="31" mass="3401">MIVLSGHLSLQAHALLQEFAFFLSMQGALAR</sequence>
<protein>
    <submittedName>
        <fullName evidence="1">Uncharacterized protein</fullName>
    </submittedName>
</protein>
<dbReference type="EMBL" id="QNRH01000008">
    <property type="protein sequence ID" value="RBO92015.1"/>
    <property type="molecule type" value="Genomic_DNA"/>
</dbReference>
<keyword evidence="2" id="KW-1185">Reference proteome</keyword>
<evidence type="ECO:0000313" key="2">
    <source>
        <dbReference type="Proteomes" id="UP000252893"/>
    </source>
</evidence>
<dbReference type="AlphaFoldDB" id="A0A366DQ26"/>
<comment type="caution">
    <text evidence="1">The sequence shown here is derived from an EMBL/GenBank/DDBJ whole genome shotgun (WGS) entry which is preliminary data.</text>
</comment>
<name>A0A366DQ26_9HYPH</name>
<dbReference type="Proteomes" id="UP000252893">
    <property type="component" value="Unassembled WGS sequence"/>
</dbReference>
<proteinExistence type="predicted"/>
<evidence type="ECO:0000313" key="1">
    <source>
        <dbReference type="EMBL" id="RBO92015.1"/>
    </source>
</evidence>
<accession>A0A366DQ26</accession>